<feature type="compositionally biased region" description="Polar residues" evidence="4">
    <location>
        <begin position="237"/>
        <end position="246"/>
    </location>
</feature>
<dbReference type="SMART" id="SM00360">
    <property type="entry name" value="RRM"/>
    <property type="match status" value="1"/>
</dbReference>
<organism evidence="6">
    <name type="scientific">Daucus carota subsp. sativus</name>
    <name type="common">Carrot</name>
    <dbReference type="NCBI Taxonomy" id="79200"/>
    <lineage>
        <taxon>Eukaryota</taxon>
        <taxon>Viridiplantae</taxon>
        <taxon>Streptophyta</taxon>
        <taxon>Embryophyta</taxon>
        <taxon>Tracheophyta</taxon>
        <taxon>Spermatophyta</taxon>
        <taxon>Magnoliopsida</taxon>
        <taxon>eudicotyledons</taxon>
        <taxon>Gunneridae</taxon>
        <taxon>Pentapetalae</taxon>
        <taxon>asterids</taxon>
        <taxon>campanulids</taxon>
        <taxon>Apiales</taxon>
        <taxon>Apiaceae</taxon>
        <taxon>Apioideae</taxon>
        <taxon>Scandiceae</taxon>
        <taxon>Daucinae</taxon>
        <taxon>Daucus</taxon>
        <taxon>Daucus sect. Daucus</taxon>
    </lineage>
</organism>
<reference evidence="6" key="1">
    <citation type="journal article" date="2016" name="Nat. Genet.">
        <title>A high-quality carrot genome assembly provides new insights into carotenoid accumulation and asterid genome evolution.</title>
        <authorList>
            <person name="Iorizzo M."/>
            <person name="Ellison S."/>
            <person name="Senalik D."/>
            <person name="Zeng P."/>
            <person name="Satapoomin P."/>
            <person name="Huang J."/>
            <person name="Bowman M."/>
            <person name="Iovene M."/>
            <person name="Sanseverino W."/>
            <person name="Cavagnaro P."/>
            <person name="Yildiz M."/>
            <person name="Macko-Podgorni A."/>
            <person name="Moranska E."/>
            <person name="Grzebelus E."/>
            <person name="Grzebelus D."/>
            <person name="Ashrafi H."/>
            <person name="Zheng Z."/>
            <person name="Cheng S."/>
            <person name="Spooner D."/>
            <person name="Van Deynze A."/>
            <person name="Simon P."/>
        </authorList>
    </citation>
    <scope>NUCLEOTIDE SEQUENCE [LARGE SCALE GENOMIC DNA]</scope>
    <source>
        <tissue evidence="6">Leaf</tissue>
    </source>
</reference>
<feature type="compositionally biased region" description="Basic and acidic residues" evidence="4">
    <location>
        <begin position="94"/>
        <end position="170"/>
    </location>
</feature>
<dbReference type="Gramene" id="KZM94612">
    <property type="protein sequence ID" value="KZM94612"/>
    <property type="gene ID" value="DCAR_017855"/>
</dbReference>
<evidence type="ECO:0000256" key="1">
    <source>
        <dbReference type="ARBA" id="ARBA00022884"/>
    </source>
</evidence>
<proteinExistence type="predicted"/>
<dbReference type="InterPro" id="IPR012677">
    <property type="entry name" value="Nucleotide-bd_a/b_plait_sf"/>
</dbReference>
<evidence type="ECO:0000256" key="3">
    <source>
        <dbReference type="SAM" id="Coils"/>
    </source>
</evidence>
<dbReference type="AlphaFoldDB" id="A0A162A197"/>
<dbReference type="InterPro" id="IPR035979">
    <property type="entry name" value="RBD_domain_sf"/>
</dbReference>
<evidence type="ECO:0000256" key="4">
    <source>
        <dbReference type="SAM" id="MobiDB-lite"/>
    </source>
</evidence>
<dbReference type="PANTHER" id="PTHR48024">
    <property type="entry name" value="GEO13361P1-RELATED"/>
    <property type="match status" value="1"/>
</dbReference>
<sequence>MTIADDNSVYVGGLPYGANEDSIRKAFDLYGRVRAVKIVNERGVGGKCYGFVTFTNPRSAEDAIKDMNGRTIDGRVVKVSEVKTRNGRPNLGRDSFRRNPESGADWDRGRDRDKNPDRDRFHDRPRERSVDRNQDKDKGYNRNERSLDRERGYNRSDHSQDRERGYIRTRDIDRTRDQLLKRDKDREHGNVDIEQEHTRNLLLERDRISKSDWHQDRGVEQPKNHNGSGENDKDQMFNYSNGSLDASDQRRRELSSEFIGRDNSQYQVEGELEFSTQRLEELKKEISHMEDSLEEKGEFVEKLKEKSQSLEDSLLMAKKLTSHHQTQLTKLHKCYQHLKECSDRVKSYEEELQALVDSTSIETVHGEDAVVRNKSLPNGNL</sequence>
<comment type="caution">
    <text evidence="6">The sequence shown here is derived from an EMBL/GenBank/DDBJ whole genome shotgun (WGS) entry which is preliminary data.</text>
</comment>
<evidence type="ECO:0000313" key="6">
    <source>
        <dbReference type="EMBL" id="KZM94612.1"/>
    </source>
</evidence>
<dbReference type="InterPro" id="IPR000504">
    <property type="entry name" value="RRM_dom"/>
</dbReference>
<dbReference type="EMBL" id="LNRQ01000005">
    <property type="protein sequence ID" value="KZM94612.1"/>
    <property type="molecule type" value="Genomic_DNA"/>
</dbReference>
<dbReference type="InterPro" id="IPR050886">
    <property type="entry name" value="RNA-binding_reg"/>
</dbReference>
<evidence type="ECO:0000259" key="5">
    <source>
        <dbReference type="PROSITE" id="PS50102"/>
    </source>
</evidence>
<dbReference type="OMA" id="QHAISGM"/>
<dbReference type="GO" id="GO:0003723">
    <property type="term" value="F:RNA binding"/>
    <property type="evidence" value="ECO:0007669"/>
    <property type="project" value="UniProtKB-UniRule"/>
</dbReference>
<keyword evidence="3" id="KW-0175">Coiled coil</keyword>
<dbReference type="STRING" id="79200.A0A162A197"/>
<accession>A0A162A197</accession>
<feature type="region of interest" description="Disordered" evidence="4">
    <location>
        <begin position="83"/>
        <end position="170"/>
    </location>
</feature>
<dbReference type="Pfam" id="PF00076">
    <property type="entry name" value="RRM_1"/>
    <property type="match status" value="1"/>
</dbReference>
<dbReference type="GO" id="GO:0005739">
    <property type="term" value="C:mitochondrion"/>
    <property type="evidence" value="ECO:0007669"/>
    <property type="project" value="TreeGrafter"/>
</dbReference>
<keyword evidence="1 2" id="KW-0694">RNA-binding</keyword>
<dbReference type="CDD" id="cd00590">
    <property type="entry name" value="RRM_SF"/>
    <property type="match status" value="1"/>
</dbReference>
<protein>
    <recommendedName>
        <fullName evidence="5">RRM domain-containing protein</fullName>
    </recommendedName>
</protein>
<evidence type="ECO:0000256" key="2">
    <source>
        <dbReference type="PROSITE-ProRule" id="PRU00176"/>
    </source>
</evidence>
<dbReference type="SUPFAM" id="SSF54928">
    <property type="entry name" value="RNA-binding domain, RBD"/>
    <property type="match status" value="1"/>
</dbReference>
<name>A0A162A197_DAUCS</name>
<dbReference type="OrthoDB" id="272703at2759"/>
<feature type="coiled-coil region" evidence="3">
    <location>
        <begin position="272"/>
        <end position="358"/>
    </location>
</feature>
<feature type="region of interest" description="Disordered" evidence="4">
    <location>
        <begin position="212"/>
        <end position="258"/>
    </location>
</feature>
<dbReference type="Gene3D" id="3.30.70.330">
    <property type="match status" value="1"/>
</dbReference>
<feature type="domain" description="RRM" evidence="5">
    <location>
        <begin position="7"/>
        <end position="84"/>
    </location>
</feature>
<dbReference type="GO" id="GO:0005634">
    <property type="term" value="C:nucleus"/>
    <property type="evidence" value="ECO:0007669"/>
    <property type="project" value="TreeGrafter"/>
</dbReference>
<dbReference type="PANTHER" id="PTHR48024:SF56">
    <property type="entry name" value="HETEROGENEOUS NUCLEAR RIBONUCLEOPROTEIN A0"/>
    <property type="match status" value="1"/>
</dbReference>
<gene>
    <name evidence="6" type="ORF">DCAR_017855</name>
</gene>
<feature type="compositionally biased region" description="Basic and acidic residues" evidence="4">
    <location>
        <begin position="212"/>
        <end position="223"/>
    </location>
</feature>
<dbReference type="PROSITE" id="PS50102">
    <property type="entry name" value="RRM"/>
    <property type="match status" value="1"/>
</dbReference>
<dbReference type="KEGG" id="dcr:108220372"/>